<dbReference type="CDD" id="cd16913">
    <property type="entry name" value="YkuD_like"/>
    <property type="match status" value="1"/>
</dbReference>
<dbReference type="InterPro" id="IPR005490">
    <property type="entry name" value="LD_TPept_cat_dom"/>
</dbReference>
<evidence type="ECO:0000313" key="10">
    <source>
        <dbReference type="Proteomes" id="UP001501035"/>
    </source>
</evidence>
<name>A0ABP6LI06_9ACTN</name>
<dbReference type="InterPro" id="IPR050979">
    <property type="entry name" value="LD-transpeptidase"/>
</dbReference>
<evidence type="ECO:0000256" key="2">
    <source>
        <dbReference type="ARBA" id="ARBA00022679"/>
    </source>
</evidence>
<protein>
    <recommendedName>
        <fullName evidence="8">L,D-TPase catalytic domain-containing protein</fullName>
    </recommendedName>
</protein>
<accession>A0ABP6LI06</accession>
<dbReference type="Gene3D" id="2.40.440.10">
    <property type="entry name" value="L,D-transpeptidase catalytic domain-like"/>
    <property type="match status" value="1"/>
</dbReference>
<proteinExistence type="predicted"/>
<feature type="domain" description="L,D-TPase catalytic" evidence="8">
    <location>
        <begin position="106"/>
        <end position="231"/>
    </location>
</feature>
<dbReference type="SUPFAM" id="SSF141523">
    <property type="entry name" value="L,D-transpeptidase catalytic domain-like"/>
    <property type="match status" value="1"/>
</dbReference>
<evidence type="ECO:0000256" key="7">
    <source>
        <dbReference type="SAM" id="MobiDB-lite"/>
    </source>
</evidence>
<keyword evidence="2" id="KW-0808">Transferase</keyword>
<keyword evidence="10" id="KW-1185">Reference proteome</keyword>
<dbReference type="PANTHER" id="PTHR30582:SF2">
    <property type="entry name" value="L,D-TRANSPEPTIDASE YCIB-RELATED"/>
    <property type="match status" value="1"/>
</dbReference>
<feature type="region of interest" description="Disordered" evidence="7">
    <location>
        <begin position="73"/>
        <end position="96"/>
    </location>
</feature>
<dbReference type="EMBL" id="BAAAVS010000025">
    <property type="protein sequence ID" value="GAA3040225.1"/>
    <property type="molecule type" value="Genomic_DNA"/>
</dbReference>
<evidence type="ECO:0000256" key="5">
    <source>
        <dbReference type="ARBA" id="ARBA00023316"/>
    </source>
</evidence>
<dbReference type="InterPro" id="IPR038063">
    <property type="entry name" value="Transpep_catalytic_dom"/>
</dbReference>
<evidence type="ECO:0000256" key="3">
    <source>
        <dbReference type="ARBA" id="ARBA00022960"/>
    </source>
</evidence>
<comment type="caution">
    <text evidence="9">The sequence shown here is derived from an EMBL/GenBank/DDBJ whole genome shotgun (WGS) entry which is preliminary data.</text>
</comment>
<gene>
    <name evidence="9" type="ORF">GCM10010528_20860</name>
</gene>
<evidence type="ECO:0000259" key="8">
    <source>
        <dbReference type="PROSITE" id="PS52029"/>
    </source>
</evidence>
<evidence type="ECO:0000256" key="4">
    <source>
        <dbReference type="ARBA" id="ARBA00022984"/>
    </source>
</evidence>
<keyword evidence="3 6" id="KW-0133">Cell shape</keyword>
<reference evidence="10" key="1">
    <citation type="journal article" date="2019" name="Int. J. Syst. Evol. Microbiol.">
        <title>The Global Catalogue of Microorganisms (GCM) 10K type strain sequencing project: providing services to taxonomists for standard genome sequencing and annotation.</title>
        <authorList>
            <consortium name="The Broad Institute Genomics Platform"/>
            <consortium name="The Broad Institute Genome Sequencing Center for Infectious Disease"/>
            <person name="Wu L."/>
            <person name="Ma J."/>
        </authorList>
    </citation>
    <scope>NUCLEOTIDE SEQUENCE [LARGE SCALE GENOMIC DNA]</scope>
    <source>
        <strain evidence="10">JCM 14234</strain>
    </source>
</reference>
<dbReference type="Proteomes" id="UP001501035">
    <property type="component" value="Unassembled WGS sequence"/>
</dbReference>
<dbReference type="InterPro" id="IPR006311">
    <property type="entry name" value="TAT_signal"/>
</dbReference>
<dbReference type="PROSITE" id="PS52029">
    <property type="entry name" value="LD_TPASE"/>
    <property type="match status" value="1"/>
</dbReference>
<organism evidence="9 10">
    <name type="scientific">Gordonia defluvii</name>
    <dbReference type="NCBI Taxonomy" id="283718"/>
    <lineage>
        <taxon>Bacteria</taxon>
        <taxon>Bacillati</taxon>
        <taxon>Actinomycetota</taxon>
        <taxon>Actinomycetes</taxon>
        <taxon>Mycobacteriales</taxon>
        <taxon>Gordoniaceae</taxon>
        <taxon>Gordonia</taxon>
    </lineage>
</organism>
<keyword evidence="4 6" id="KW-0573">Peptidoglycan synthesis</keyword>
<dbReference type="Pfam" id="PF03734">
    <property type="entry name" value="YkuD"/>
    <property type="match status" value="1"/>
</dbReference>
<dbReference type="PROSITE" id="PS51318">
    <property type="entry name" value="TAT"/>
    <property type="match status" value="1"/>
</dbReference>
<feature type="active site" description="Proton donor/acceptor" evidence="6">
    <location>
        <position position="189"/>
    </location>
</feature>
<keyword evidence="5 6" id="KW-0961">Cell wall biogenesis/degradation</keyword>
<feature type="active site" description="Nucleophile" evidence="6">
    <location>
        <position position="207"/>
    </location>
</feature>
<evidence type="ECO:0000256" key="6">
    <source>
        <dbReference type="PROSITE-ProRule" id="PRU01373"/>
    </source>
</evidence>
<dbReference type="PANTHER" id="PTHR30582">
    <property type="entry name" value="L,D-TRANSPEPTIDASE"/>
    <property type="match status" value="1"/>
</dbReference>
<evidence type="ECO:0000313" key="9">
    <source>
        <dbReference type="EMBL" id="GAA3040225.1"/>
    </source>
</evidence>
<sequence length="244" mass="26308">MGASPKGDHQCPDDKVKDFKRMLSTTKHARRSAVKGVMAAFAGALAVAFALPASAHAAPITIIPGLPPVEIPGVPAPPKPKPKPEPQAEQTPGVPAMPAVASRTGWVALADDSTHTIYWWKDGTYNRSMPISMGTNKHPTPNGTYYTQEKLRSMYMDSSTYGVPVNSPEGYRTFVEYATRMAWNGIFIHAAPWSVAQQGNSNASHGCINISTANGKWVFDTIPLRTPIVVRGTVGGGNWRTPRE</sequence>
<evidence type="ECO:0000256" key="1">
    <source>
        <dbReference type="ARBA" id="ARBA00004752"/>
    </source>
</evidence>
<comment type="pathway">
    <text evidence="1 6">Cell wall biogenesis; peptidoglycan biosynthesis.</text>
</comment>